<keyword evidence="4" id="KW-0812">Transmembrane</keyword>
<dbReference type="Pfam" id="PF03403">
    <property type="entry name" value="PAF-AH_p_II"/>
    <property type="match status" value="1"/>
</dbReference>
<reference evidence="5" key="1">
    <citation type="submission" date="2021-01" db="EMBL/GenBank/DDBJ databases">
        <authorList>
            <consortium name="Genoscope - CEA"/>
            <person name="William W."/>
        </authorList>
    </citation>
    <scope>NUCLEOTIDE SEQUENCE</scope>
</reference>
<keyword evidence="4" id="KW-0472">Membrane</keyword>
<feature type="transmembrane region" description="Helical" evidence="4">
    <location>
        <begin position="115"/>
        <end position="132"/>
    </location>
</feature>
<keyword evidence="4" id="KW-1133">Transmembrane helix</keyword>
<dbReference type="Proteomes" id="UP000692954">
    <property type="component" value="Unassembled WGS sequence"/>
</dbReference>
<evidence type="ECO:0000313" key="6">
    <source>
        <dbReference type="Proteomes" id="UP000692954"/>
    </source>
</evidence>
<keyword evidence="3" id="KW-0443">Lipid metabolism</keyword>
<dbReference type="OrthoDB" id="303301at2759"/>
<dbReference type="GO" id="GO:0016042">
    <property type="term" value="P:lipid catabolic process"/>
    <property type="evidence" value="ECO:0007669"/>
    <property type="project" value="UniProtKB-KW"/>
</dbReference>
<dbReference type="PANTHER" id="PTHR10272">
    <property type="entry name" value="PLATELET-ACTIVATING FACTOR ACETYLHYDROLASE"/>
    <property type="match status" value="1"/>
</dbReference>
<evidence type="ECO:0000256" key="2">
    <source>
        <dbReference type="ARBA" id="ARBA00022963"/>
    </source>
</evidence>
<evidence type="ECO:0000256" key="1">
    <source>
        <dbReference type="ARBA" id="ARBA00022801"/>
    </source>
</evidence>
<dbReference type="AlphaFoldDB" id="A0A8S1QYF7"/>
<evidence type="ECO:0008006" key="7">
    <source>
        <dbReference type="Google" id="ProtNLM"/>
    </source>
</evidence>
<evidence type="ECO:0000313" key="5">
    <source>
        <dbReference type="EMBL" id="CAD8120459.1"/>
    </source>
</evidence>
<proteinExistence type="predicted"/>
<keyword evidence="2" id="KW-0442">Lipid degradation</keyword>
<name>A0A8S1QYF7_9CILI</name>
<evidence type="ECO:0000256" key="4">
    <source>
        <dbReference type="SAM" id="Phobius"/>
    </source>
</evidence>
<keyword evidence="6" id="KW-1185">Reference proteome</keyword>
<protein>
    <recommendedName>
        <fullName evidence="7">1-alkyl-2-acetylglycerophosphocholine esterase</fullName>
    </recommendedName>
</protein>
<accession>A0A8S1QYF7</accession>
<keyword evidence="1" id="KW-0378">Hydrolase</keyword>
<evidence type="ECO:0000256" key="3">
    <source>
        <dbReference type="ARBA" id="ARBA00023098"/>
    </source>
</evidence>
<feature type="transmembrane region" description="Helical" evidence="4">
    <location>
        <begin position="88"/>
        <end position="109"/>
    </location>
</feature>
<organism evidence="5 6">
    <name type="scientific">Paramecium sonneborni</name>
    <dbReference type="NCBI Taxonomy" id="65129"/>
    <lineage>
        <taxon>Eukaryota</taxon>
        <taxon>Sar</taxon>
        <taxon>Alveolata</taxon>
        <taxon>Ciliophora</taxon>
        <taxon>Intramacronucleata</taxon>
        <taxon>Oligohymenophorea</taxon>
        <taxon>Peniculida</taxon>
        <taxon>Parameciidae</taxon>
        <taxon>Paramecium</taxon>
    </lineage>
</organism>
<dbReference type="GO" id="GO:0003847">
    <property type="term" value="F:1-alkyl-2-acetylglycerophosphocholine esterase activity"/>
    <property type="evidence" value="ECO:0007669"/>
    <property type="project" value="TreeGrafter"/>
</dbReference>
<dbReference type="EMBL" id="CAJJDN010000126">
    <property type="protein sequence ID" value="CAD8120459.1"/>
    <property type="molecule type" value="Genomic_DNA"/>
</dbReference>
<sequence>MNNRNKKIIKYIKENEYNNFHFRTHNRNKFDILENFGFFSISLNIIIRIRNKKLNKVKLLSSSSEFINNYQVEYIELYGLSLLLLMKYLFEGFRFNSFLLIITYFSVFYEKVFKFNSYLSYISVIVTFLYLWSQFNQKHFSLPKPTGQFRTCYKQIQIKDKYSTSVSVYYPCLNQNQNDIDYKWLPDVKYSKQIYERMQLQFKWVPYQLIFDFGLSFLNYITFKASIEQPIMNKNLDVVIVSHGFTQHRNAYTFLCQELASEGYVVFSLQHTEMVYPWDLKQTKILNSGNKPEVMEKYQNLRATHLNWRCEQVMNLIQQIKFGQINDIFDNFNPLSINLIGHSFGGATVLKVAQNIQIDSVISFDPWLFPFNKDDFLKQVKGRTLILSKDINRKFQQVFEPKLLMDFLKNNNVDHYRIKGLDHAYPNDLTFLFPIEMAVFGELRTTTKVYQINKILISITKKYIKSQSFNNEEINQFC</sequence>
<dbReference type="PANTHER" id="PTHR10272:SF0">
    <property type="entry name" value="PLATELET-ACTIVATING FACTOR ACETYLHYDROLASE"/>
    <property type="match status" value="1"/>
</dbReference>
<gene>
    <name evidence="5" type="ORF">PSON_ATCC_30995.1.T1260097</name>
</gene>
<comment type="caution">
    <text evidence="5">The sequence shown here is derived from an EMBL/GenBank/DDBJ whole genome shotgun (WGS) entry which is preliminary data.</text>
</comment>